<evidence type="ECO:0000313" key="12">
    <source>
        <dbReference type="RefSeq" id="XP_051861297.1"/>
    </source>
</evidence>
<dbReference type="GO" id="GO:0008146">
    <property type="term" value="F:sulfotransferase activity"/>
    <property type="evidence" value="ECO:0007669"/>
    <property type="project" value="InterPro"/>
</dbReference>
<accession>A0A9C6WJ18</accession>
<dbReference type="Gene3D" id="3.40.50.300">
    <property type="entry name" value="P-loop containing nucleotide triphosphate hydrolases"/>
    <property type="match status" value="1"/>
</dbReference>
<evidence type="ECO:0000256" key="3">
    <source>
        <dbReference type="ARBA" id="ARBA00022679"/>
    </source>
</evidence>
<organism evidence="11 12">
    <name type="scientific">Drosophila albomicans</name>
    <name type="common">Fruit fly</name>
    <dbReference type="NCBI Taxonomy" id="7291"/>
    <lineage>
        <taxon>Eukaryota</taxon>
        <taxon>Metazoa</taxon>
        <taxon>Ecdysozoa</taxon>
        <taxon>Arthropoda</taxon>
        <taxon>Hexapoda</taxon>
        <taxon>Insecta</taxon>
        <taxon>Pterygota</taxon>
        <taxon>Neoptera</taxon>
        <taxon>Endopterygota</taxon>
        <taxon>Diptera</taxon>
        <taxon>Brachycera</taxon>
        <taxon>Muscomorpha</taxon>
        <taxon>Ephydroidea</taxon>
        <taxon>Drosophilidae</taxon>
        <taxon>Drosophila</taxon>
    </lineage>
</organism>
<evidence type="ECO:0000313" key="11">
    <source>
        <dbReference type="Proteomes" id="UP000515160"/>
    </source>
</evidence>
<evidence type="ECO:0000256" key="4">
    <source>
        <dbReference type="ARBA" id="ARBA00022692"/>
    </source>
</evidence>
<dbReference type="AlphaFoldDB" id="A0A9C6WJ18"/>
<name>A0A9C6WJ18_DROAB</name>
<dbReference type="PANTHER" id="PTHR12129:SF20">
    <property type="entry name" value="HEPARAN SULFATE 2-O-SULFOTRANSFERASE PIPE"/>
    <property type="match status" value="1"/>
</dbReference>
<evidence type="ECO:0000256" key="7">
    <source>
        <dbReference type="ARBA" id="ARBA00023034"/>
    </source>
</evidence>
<dbReference type="SUPFAM" id="SSF52540">
    <property type="entry name" value="P-loop containing nucleoside triphosphate hydrolases"/>
    <property type="match status" value="1"/>
</dbReference>
<gene>
    <name evidence="12" type="primary">LOC117569031</name>
</gene>
<keyword evidence="7" id="KW-0333">Golgi apparatus</keyword>
<dbReference type="InterPro" id="IPR007734">
    <property type="entry name" value="Heparan_SO4_2-O-STrfase"/>
</dbReference>
<evidence type="ECO:0000256" key="5">
    <source>
        <dbReference type="ARBA" id="ARBA00022968"/>
    </source>
</evidence>
<keyword evidence="9" id="KW-0325">Glycoprotein</keyword>
<evidence type="ECO:0000256" key="8">
    <source>
        <dbReference type="ARBA" id="ARBA00023136"/>
    </source>
</evidence>
<dbReference type="OrthoDB" id="10019582at2759"/>
<dbReference type="RefSeq" id="XP_051861297.1">
    <property type="nucleotide sequence ID" value="XM_052005337.1"/>
</dbReference>
<keyword evidence="5" id="KW-0735">Signal-anchor</keyword>
<keyword evidence="11" id="KW-1185">Reference proteome</keyword>
<dbReference type="PANTHER" id="PTHR12129">
    <property type="entry name" value="HEPARAN SULFATE 2-O-SULFOTRANSFERASE"/>
    <property type="match status" value="1"/>
</dbReference>
<comment type="similarity">
    <text evidence="2">Belongs to the sulfotransferase 3 family.</text>
</comment>
<reference evidence="12" key="1">
    <citation type="submission" date="2025-08" db="UniProtKB">
        <authorList>
            <consortium name="RefSeq"/>
        </authorList>
    </citation>
    <scope>IDENTIFICATION</scope>
    <source>
        <strain evidence="12">15112-1751.03</strain>
        <tissue evidence="12">Whole Adult</tissue>
    </source>
</reference>
<evidence type="ECO:0000256" key="9">
    <source>
        <dbReference type="ARBA" id="ARBA00023180"/>
    </source>
</evidence>
<feature type="transmembrane region" description="Helical" evidence="10">
    <location>
        <begin position="31"/>
        <end position="48"/>
    </location>
</feature>
<dbReference type="InterPro" id="IPR027417">
    <property type="entry name" value="P-loop_NTPase"/>
</dbReference>
<dbReference type="Pfam" id="PF03567">
    <property type="entry name" value="Sulfotransfer_2"/>
    <property type="match status" value="1"/>
</dbReference>
<dbReference type="InterPro" id="IPR005331">
    <property type="entry name" value="Sulfotransferase"/>
</dbReference>
<dbReference type="GeneID" id="117569031"/>
<sequence length="291" mass="33605">MSVNTDRSYKMKLRDVENAFKYRRIPYPKRSVELIALLAISCTFFLFMHTNKLNSRLKEMEVKLQPSEFSALGLTGNHISGHDAGKHDDINTLHGTYQYLKSTGQLAGLTAAQLNNTPKAEREYVLFNRIEKVGSQSMTQLLGQLGRLHGFQTYRNEIPPVKKPLKTFEEEAEEAADLMDLSDPGAYVEHTNWINFTAHDLPKPIYINLVRHPIQKVMSAYYYQRHPVIYANSLLRNPNKPKQDKEYFDTSFNDCVRQRASPDCIFDPHSKYNSDWRRFALRLCGNQPVCL</sequence>
<proteinExistence type="inferred from homology"/>
<evidence type="ECO:0000256" key="6">
    <source>
        <dbReference type="ARBA" id="ARBA00022989"/>
    </source>
</evidence>
<keyword evidence="8 10" id="KW-0472">Membrane</keyword>
<comment type="subcellular location">
    <subcellularLocation>
        <location evidence="1">Golgi apparatus membrane</location>
        <topology evidence="1">Single-pass type II membrane protein</topology>
    </subcellularLocation>
</comment>
<dbReference type="Proteomes" id="UP000515160">
    <property type="component" value="Chromosome 3"/>
</dbReference>
<protein>
    <submittedName>
        <fullName evidence="12">Heparan sulfate 2-O-sulfotransferase pipe isoform X6</fullName>
    </submittedName>
</protein>
<keyword evidence="3" id="KW-0808">Transferase</keyword>
<dbReference type="CTD" id="5304"/>
<keyword evidence="4 10" id="KW-0812">Transmembrane</keyword>
<evidence type="ECO:0000256" key="2">
    <source>
        <dbReference type="ARBA" id="ARBA00010569"/>
    </source>
</evidence>
<dbReference type="GO" id="GO:0000139">
    <property type="term" value="C:Golgi membrane"/>
    <property type="evidence" value="ECO:0007669"/>
    <property type="project" value="UniProtKB-SubCell"/>
</dbReference>
<evidence type="ECO:0000256" key="1">
    <source>
        <dbReference type="ARBA" id="ARBA00004323"/>
    </source>
</evidence>
<evidence type="ECO:0000256" key="10">
    <source>
        <dbReference type="SAM" id="Phobius"/>
    </source>
</evidence>
<keyword evidence="6 10" id="KW-1133">Transmembrane helix</keyword>